<evidence type="ECO:0000256" key="1">
    <source>
        <dbReference type="SAM" id="MobiDB-lite"/>
    </source>
</evidence>
<reference evidence="2" key="1">
    <citation type="submission" date="2014-09" db="EMBL/GenBank/DDBJ databases">
        <authorList>
            <person name="Magalhaes I.L.F."/>
            <person name="Oliveira U."/>
            <person name="Santos F.R."/>
            <person name="Vidigal T.H.D.A."/>
            <person name="Brescovit A.D."/>
            <person name="Santos A.J."/>
        </authorList>
    </citation>
    <scope>NUCLEOTIDE SEQUENCE</scope>
    <source>
        <tissue evidence="2">Shoot tissue taken approximately 20 cm above the soil surface</tissue>
    </source>
</reference>
<feature type="region of interest" description="Disordered" evidence="1">
    <location>
        <begin position="1"/>
        <end position="33"/>
    </location>
</feature>
<evidence type="ECO:0000313" key="2">
    <source>
        <dbReference type="EMBL" id="JAD70848.1"/>
    </source>
</evidence>
<dbReference type="EMBL" id="GBRH01227047">
    <property type="protein sequence ID" value="JAD70848.1"/>
    <property type="molecule type" value="Transcribed_RNA"/>
</dbReference>
<dbReference type="AlphaFoldDB" id="A0A0A9C8Q6"/>
<accession>A0A0A9C8Q6</accession>
<name>A0A0A9C8Q6_ARUDO</name>
<protein>
    <submittedName>
        <fullName evidence="2">Uncharacterized protein</fullName>
    </submittedName>
</protein>
<reference evidence="2" key="2">
    <citation type="journal article" date="2015" name="Data Brief">
        <title>Shoot transcriptome of the giant reed, Arundo donax.</title>
        <authorList>
            <person name="Barrero R.A."/>
            <person name="Guerrero F.D."/>
            <person name="Moolhuijzen P."/>
            <person name="Goolsby J.A."/>
            <person name="Tidwell J."/>
            <person name="Bellgard S.E."/>
            <person name="Bellgard M.I."/>
        </authorList>
    </citation>
    <scope>NUCLEOTIDE SEQUENCE</scope>
    <source>
        <tissue evidence="2">Shoot tissue taken approximately 20 cm above the soil surface</tissue>
    </source>
</reference>
<sequence length="33" mass="3639">MPRVLKLSTRGRSLHKPGLPDFLPTKEGTEGYG</sequence>
<proteinExistence type="predicted"/>
<organism evidence="2">
    <name type="scientific">Arundo donax</name>
    <name type="common">Giant reed</name>
    <name type="synonym">Donax arundinaceus</name>
    <dbReference type="NCBI Taxonomy" id="35708"/>
    <lineage>
        <taxon>Eukaryota</taxon>
        <taxon>Viridiplantae</taxon>
        <taxon>Streptophyta</taxon>
        <taxon>Embryophyta</taxon>
        <taxon>Tracheophyta</taxon>
        <taxon>Spermatophyta</taxon>
        <taxon>Magnoliopsida</taxon>
        <taxon>Liliopsida</taxon>
        <taxon>Poales</taxon>
        <taxon>Poaceae</taxon>
        <taxon>PACMAD clade</taxon>
        <taxon>Arundinoideae</taxon>
        <taxon>Arundineae</taxon>
        <taxon>Arundo</taxon>
    </lineage>
</organism>